<dbReference type="Proteomes" id="UP001500298">
    <property type="component" value="Unassembled WGS sequence"/>
</dbReference>
<evidence type="ECO:0000256" key="5">
    <source>
        <dbReference type="ARBA" id="ARBA00022989"/>
    </source>
</evidence>
<feature type="transmembrane region" description="Helical" evidence="7">
    <location>
        <begin position="99"/>
        <end position="123"/>
    </location>
</feature>
<feature type="transmembrane region" description="Helical" evidence="7">
    <location>
        <begin position="62"/>
        <end position="78"/>
    </location>
</feature>
<accession>A0ABP9DET9</accession>
<dbReference type="EMBL" id="BAABJX010000029">
    <property type="protein sequence ID" value="GAA4833798.1"/>
    <property type="molecule type" value="Genomic_DNA"/>
</dbReference>
<keyword evidence="3" id="KW-0547">Nucleotide-binding</keyword>
<dbReference type="InterPro" id="IPR039421">
    <property type="entry name" value="Type_1_exporter"/>
</dbReference>
<dbReference type="PROSITE" id="PS50893">
    <property type="entry name" value="ABC_TRANSPORTER_2"/>
    <property type="match status" value="1"/>
</dbReference>
<evidence type="ECO:0000259" key="8">
    <source>
        <dbReference type="PROSITE" id="PS50893"/>
    </source>
</evidence>
<dbReference type="CDD" id="cd03228">
    <property type="entry name" value="ABCC_MRP_Like"/>
    <property type="match status" value="1"/>
</dbReference>
<feature type="transmembrane region" description="Helical" evidence="7">
    <location>
        <begin position="21"/>
        <end position="42"/>
    </location>
</feature>
<feature type="domain" description="ABC transmembrane type-1" evidence="9">
    <location>
        <begin position="23"/>
        <end position="304"/>
    </location>
</feature>
<dbReference type="PROSITE" id="PS00211">
    <property type="entry name" value="ABC_TRANSPORTER_1"/>
    <property type="match status" value="1"/>
</dbReference>
<dbReference type="Pfam" id="PF00664">
    <property type="entry name" value="ABC_membrane"/>
    <property type="match status" value="1"/>
</dbReference>
<dbReference type="InterPro" id="IPR011527">
    <property type="entry name" value="ABC1_TM_dom"/>
</dbReference>
<dbReference type="RefSeq" id="WP_345371226.1">
    <property type="nucleotide sequence ID" value="NZ_BAABJX010000029.1"/>
</dbReference>
<protein>
    <submittedName>
        <fullName evidence="10">ABC transporter ATP-binding protein</fullName>
    </submittedName>
</protein>
<dbReference type="InterPro" id="IPR003439">
    <property type="entry name" value="ABC_transporter-like_ATP-bd"/>
</dbReference>
<dbReference type="SUPFAM" id="SSF52540">
    <property type="entry name" value="P-loop containing nucleoside triphosphate hydrolases"/>
    <property type="match status" value="1"/>
</dbReference>
<dbReference type="InterPro" id="IPR027417">
    <property type="entry name" value="P-loop_NTPase"/>
</dbReference>
<dbReference type="InterPro" id="IPR017871">
    <property type="entry name" value="ABC_transporter-like_CS"/>
</dbReference>
<gene>
    <name evidence="10" type="ORF">GCM10023331_18780</name>
</gene>
<dbReference type="PANTHER" id="PTHR43394">
    <property type="entry name" value="ATP-DEPENDENT PERMEASE MDL1, MITOCHONDRIAL"/>
    <property type="match status" value="1"/>
</dbReference>
<dbReference type="PROSITE" id="PS50929">
    <property type="entry name" value="ABC_TM1F"/>
    <property type="match status" value="1"/>
</dbReference>
<keyword evidence="2 7" id="KW-0812">Transmembrane</keyword>
<evidence type="ECO:0000256" key="2">
    <source>
        <dbReference type="ARBA" id="ARBA00022692"/>
    </source>
</evidence>
<keyword evidence="5 7" id="KW-1133">Transmembrane helix</keyword>
<evidence type="ECO:0000256" key="1">
    <source>
        <dbReference type="ARBA" id="ARBA00004651"/>
    </source>
</evidence>
<evidence type="ECO:0000256" key="7">
    <source>
        <dbReference type="SAM" id="Phobius"/>
    </source>
</evidence>
<dbReference type="PANTHER" id="PTHR43394:SF1">
    <property type="entry name" value="ATP-BINDING CASSETTE SUB-FAMILY B MEMBER 10, MITOCHONDRIAL"/>
    <property type="match status" value="1"/>
</dbReference>
<feature type="domain" description="ABC transporter" evidence="8">
    <location>
        <begin position="337"/>
        <end position="558"/>
    </location>
</feature>
<proteinExistence type="predicted"/>
<keyword evidence="11" id="KW-1185">Reference proteome</keyword>
<feature type="transmembrane region" description="Helical" evidence="7">
    <location>
        <begin position="143"/>
        <end position="176"/>
    </location>
</feature>
<comment type="subcellular location">
    <subcellularLocation>
        <location evidence="1">Cell membrane</location>
        <topology evidence="1">Multi-pass membrane protein</topology>
    </subcellularLocation>
</comment>
<evidence type="ECO:0000313" key="11">
    <source>
        <dbReference type="Proteomes" id="UP001500298"/>
    </source>
</evidence>
<dbReference type="SUPFAM" id="SSF90123">
    <property type="entry name" value="ABC transporter transmembrane region"/>
    <property type="match status" value="1"/>
</dbReference>
<dbReference type="Pfam" id="PF00005">
    <property type="entry name" value="ABC_tran"/>
    <property type="match status" value="1"/>
</dbReference>
<evidence type="ECO:0000256" key="3">
    <source>
        <dbReference type="ARBA" id="ARBA00022741"/>
    </source>
</evidence>
<sequence>MEKNSPISLIKQYLFPWDKKAYIGLITSAIHSLSFIPTAYLLQQLLQDIQAGGNIESLTQNGFLLITIFLIQASLAVYSRRQSIYFTNRQVALLREKSILALLGSSSSFFDTYTPAMVQKILLMDTEATNRLFNTILTKIMPAFIISITIICLLVIFNRLLTFLFIITLPILFLALQPIKKKKNKHLSQYHEGLLQWGEQSDFVAQQHVSIKMSGTSEITFRSITSHLASLRQLGVNMVMGFTYTSQIQEALQSVIVTVILLIGGIQVIKGDLLLEELLTFYFMLFILRKYFTQLITQSIDISEGLSALRRVDDFIISALNHQEKSGDIRLSSIENIVFDEVSFTYGNQEVLQHVNFSIKPNKINLFTGENGSGKTTIIKLITYLIQQNQGGILINDTPIHFLDIDHYRQKIGVVFQDQSLFKGTIYDNLTFNKEIKESSIKKALQIVNAEEWITELPNGLYTEIGAINNSISGGQKQRLMIARALLNNPSLLILDEPTNHLDQETIGCLLSFLKSQCKDMTIIIISHDPAVIPLADHCFLFSNKTLQEHEPFTETIF</sequence>
<evidence type="ECO:0000313" key="10">
    <source>
        <dbReference type="EMBL" id="GAA4833798.1"/>
    </source>
</evidence>
<dbReference type="InterPro" id="IPR003593">
    <property type="entry name" value="AAA+_ATPase"/>
</dbReference>
<dbReference type="Gene3D" id="3.40.50.300">
    <property type="entry name" value="P-loop containing nucleotide triphosphate hydrolases"/>
    <property type="match status" value="1"/>
</dbReference>
<evidence type="ECO:0000256" key="6">
    <source>
        <dbReference type="ARBA" id="ARBA00023136"/>
    </source>
</evidence>
<comment type="caution">
    <text evidence="10">The sequence shown here is derived from an EMBL/GenBank/DDBJ whole genome shotgun (WGS) entry which is preliminary data.</text>
</comment>
<keyword evidence="4 10" id="KW-0067">ATP-binding</keyword>
<keyword evidence="6 7" id="KW-0472">Membrane</keyword>
<dbReference type="InterPro" id="IPR036640">
    <property type="entry name" value="ABC1_TM_sf"/>
</dbReference>
<dbReference type="SMART" id="SM00382">
    <property type="entry name" value="AAA"/>
    <property type="match status" value="1"/>
</dbReference>
<reference evidence="11" key="1">
    <citation type="journal article" date="2019" name="Int. J. Syst. Evol. Microbiol.">
        <title>The Global Catalogue of Microorganisms (GCM) 10K type strain sequencing project: providing services to taxonomists for standard genome sequencing and annotation.</title>
        <authorList>
            <consortium name="The Broad Institute Genomics Platform"/>
            <consortium name="The Broad Institute Genome Sequencing Center for Infectious Disease"/>
            <person name="Wu L."/>
            <person name="Ma J."/>
        </authorList>
    </citation>
    <scope>NUCLEOTIDE SEQUENCE [LARGE SCALE GENOMIC DNA]</scope>
    <source>
        <strain evidence="11">JCM 18326</strain>
    </source>
</reference>
<dbReference type="GO" id="GO:0005524">
    <property type="term" value="F:ATP binding"/>
    <property type="evidence" value="ECO:0007669"/>
    <property type="project" value="UniProtKB-KW"/>
</dbReference>
<evidence type="ECO:0000256" key="4">
    <source>
        <dbReference type="ARBA" id="ARBA00022840"/>
    </source>
</evidence>
<evidence type="ECO:0000259" key="9">
    <source>
        <dbReference type="PROSITE" id="PS50929"/>
    </source>
</evidence>
<dbReference type="Gene3D" id="1.20.1560.10">
    <property type="entry name" value="ABC transporter type 1, transmembrane domain"/>
    <property type="match status" value="1"/>
</dbReference>
<organism evidence="10 11">
    <name type="scientific">Algivirga pacifica</name>
    <dbReference type="NCBI Taxonomy" id="1162670"/>
    <lineage>
        <taxon>Bacteria</taxon>
        <taxon>Pseudomonadati</taxon>
        <taxon>Bacteroidota</taxon>
        <taxon>Cytophagia</taxon>
        <taxon>Cytophagales</taxon>
        <taxon>Flammeovirgaceae</taxon>
        <taxon>Algivirga</taxon>
    </lineage>
</organism>
<name>A0ABP9DET9_9BACT</name>